<dbReference type="InterPro" id="IPR036629">
    <property type="entry name" value="YjbJ_sf"/>
</dbReference>
<name>A0A2T0MBW4_9FLAO</name>
<evidence type="ECO:0000313" key="1">
    <source>
        <dbReference type="EMBL" id="PRX54976.1"/>
    </source>
</evidence>
<comment type="caution">
    <text evidence="1">The sequence shown here is derived from an EMBL/GenBank/DDBJ whole genome shotgun (WGS) entry which is preliminary data.</text>
</comment>
<dbReference type="EMBL" id="PVYX01000002">
    <property type="protein sequence ID" value="PRX54976.1"/>
    <property type="molecule type" value="Genomic_DNA"/>
</dbReference>
<sequence length="130" mass="16013">MNHLLEDYWEDLRWEALITWQRLNLAELNQVNGNAIELEKLIRREYEFNAWQIQKQIKDLINRYDNLFFLADWNFIKVHLLDFWPPLDGDDIKYINGSRIRMLGTVERKYGWTKERAMDEVSRFLRQFMD</sequence>
<dbReference type="Gene3D" id="1.10.1470.10">
    <property type="entry name" value="YjbJ"/>
    <property type="match status" value="1"/>
</dbReference>
<reference evidence="1 2" key="1">
    <citation type="submission" date="2018-03" db="EMBL/GenBank/DDBJ databases">
        <title>Genomic Encyclopedia of Archaeal and Bacterial Type Strains, Phase II (KMG-II): from individual species to whole genera.</title>
        <authorList>
            <person name="Goeker M."/>
        </authorList>
    </citation>
    <scope>NUCLEOTIDE SEQUENCE [LARGE SCALE GENOMIC DNA]</scope>
    <source>
        <strain evidence="1 2">DSM 25027</strain>
    </source>
</reference>
<dbReference type="OrthoDB" id="9796058at2"/>
<dbReference type="SUPFAM" id="SSF69047">
    <property type="entry name" value="Hypothetical protein YjbJ"/>
    <property type="match status" value="1"/>
</dbReference>
<proteinExistence type="predicted"/>
<evidence type="ECO:0000313" key="2">
    <source>
        <dbReference type="Proteomes" id="UP000237640"/>
    </source>
</evidence>
<dbReference type="RefSeq" id="WP_106146507.1">
    <property type="nucleotide sequence ID" value="NZ_PVYX01000002.1"/>
</dbReference>
<gene>
    <name evidence="1" type="ORF">CLV81_3382</name>
</gene>
<dbReference type="AlphaFoldDB" id="A0A2T0MBW4"/>
<protein>
    <submittedName>
        <fullName evidence="1">Uncharacterized protein</fullName>
    </submittedName>
</protein>
<accession>A0A2T0MBW4</accession>
<keyword evidence="2" id="KW-1185">Reference proteome</keyword>
<dbReference type="Proteomes" id="UP000237640">
    <property type="component" value="Unassembled WGS sequence"/>
</dbReference>
<organism evidence="1 2">
    <name type="scientific">Flagellimonas meridianipacifica</name>
    <dbReference type="NCBI Taxonomy" id="1080225"/>
    <lineage>
        <taxon>Bacteria</taxon>
        <taxon>Pseudomonadati</taxon>
        <taxon>Bacteroidota</taxon>
        <taxon>Flavobacteriia</taxon>
        <taxon>Flavobacteriales</taxon>
        <taxon>Flavobacteriaceae</taxon>
        <taxon>Flagellimonas</taxon>
    </lineage>
</organism>